<reference evidence="7 8" key="1">
    <citation type="submission" date="2015-01" db="EMBL/GenBank/DDBJ databases">
        <title>Vibrio sp. C1 JCM 19231 whole genome shotgun sequence.</title>
        <authorList>
            <person name="Sawabe T."/>
            <person name="Meirelles P."/>
            <person name="Feng G."/>
            <person name="Sayaka M."/>
            <person name="Hattori M."/>
            <person name="Ohkuma M."/>
        </authorList>
    </citation>
    <scope>NUCLEOTIDE SEQUENCE [LARGE SCALE GENOMIC DNA]</scope>
    <source>
        <strain evidence="8">JCM 19231</strain>
    </source>
</reference>
<keyword evidence="8" id="KW-1185">Reference proteome</keyword>
<dbReference type="PANTHER" id="PTHR30419">
    <property type="entry name" value="HTH-TYPE TRANSCRIPTIONAL REGULATOR YBHD"/>
    <property type="match status" value="1"/>
</dbReference>
<dbReference type="GO" id="GO:0003700">
    <property type="term" value="F:DNA-binding transcription factor activity"/>
    <property type="evidence" value="ECO:0007669"/>
    <property type="project" value="InterPro"/>
</dbReference>
<keyword evidence="2" id="KW-0805">Transcription regulation</keyword>
<dbReference type="InterPro" id="IPR000847">
    <property type="entry name" value="LysR_HTH_N"/>
</dbReference>
<dbReference type="AlphaFoldDB" id="A0A0B8NV36"/>
<dbReference type="Gene3D" id="1.10.10.10">
    <property type="entry name" value="Winged helix-like DNA-binding domain superfamily/Winged helix DNA-binding domain"/>
    <property type="match status" value="1"/>
</dbReference>
<evidence type="ECO:0000256" key="3">
    <source>
        <dbReference type="ARBA" id="ARBA00023125"/>
    </source>
</evidence>
<comment type="caution">
    <text evidence="7">The sequence shown here is derived from an EMBL/GenBank/DDBJ whole genome shotgun (WGS) entry which is preliminary data.</text>
</comment>
<gene>
    <name evidence="7" type="ORF">JCM19231_4198</name>
</gene>
<dbReference type="InterPro" id="IPR036388">
    <property type="entry name" value="WH-like_DNA-bd_sf"/>
</dbReference>
<dbReference type="GO" id="GO:0003677">
    <property type="term" value="F:DNA binding"/>
    <property type="evidence" value="ECO:0007669"/>
    <property type="project" value="UniProtKB-KW"/>
</dbReference>
<dbReference type="InterPro" id="IPR050950">
    <property type="entry name" value="HTH-type_LysR_regulators"/>
</dbReference>
<dbReference type="Pfam" id="PF00126">
    <property type="entry name" value="HTH_1"/>
    <property type="match status" value="1"/>
</dbReference>
<evidence type="ECO:0000313" key="7">
    <source>
        <dbReference type="EMBL" id="GAM57786.1"/>
    </source>
</evidence>
<dbReference type="EMBL" id="BBRZ01000064">
    <property type="protein sequence ID" value="GAM57786.1"/>
    <property type="molecule type" value="Genomic_DNA"/>
</dbReference>
<accession>A0A0B8NV36</accession>
<evidence type="ECO:0000313" key="8">
    <source>
        <dbReference type="Proteomes" id="UP000031671"/>
    </source>
</evidence>
<dbReference type="Gene3D" id="3.40.190.290">
    <property type="match status" value="1"/>
</dbReference>
<dbReference type="SUPFAM" id="SSF46785">
    <property type="entry name" value="Winged helix' DNA-binding domain"/>
    <property type="match status" value="1"/>
</dbReference>
<feature type="signal peptide" evidence="5">
    <location>
        <begin position="1"/>
        <end position="24"/>
    </location>
</feature>
<protein>
    <submittedName>
        <fullName evidence="7">LysR-family transcriptional regulator</fullName>
    </submittedName>
</protein>
<evidence type="ECO:0000259" key="6">
    <source>
        <dbReference type="PROSITE" id="PS50931"/>
    </source>
</evidence>
<evidence type="ECO:0000256" key="4">
    <source>
        <dbReference type="ARBA" id="ARBA00023163"/>
    </source>
</evidence>
<feature type="chain" id="PRO_5002122669" evidence="5">
    <location>
        <begin position="25"/>
        <end position="300"/>
    </location>
</feature>
<dbReference type="CDD" id="cd05466">
    <property type="entry name" value="PBP2_LTTR_substrate"/>
    <property type="match status" value="1"/>
</dbReference>
<feature type="domain" description="HTH lysR-type" evidence="6">
    <location>
        <begin position="1"/>
        <end position="60"/>
    </location>
</feature>
<organism evidence="7 8">
    <name type="scientific">Vibrio ishigakensis</name>
    <dbReference type="NCBI Taxonomy" id="1481914"/>
    <lineage>
        <taxon>Bacteria</taxon>
        <taxon>Pseudomonadati</taxon>
        <taxon>Pseudomonadota</taxon>
        <taxon>Gammaproteobacteria</taxon>
        <taxon>Vibrionales</taxon>
        <taxon>Vibrionaceae</taxon>
        <taxon>Vibrio</taxon>
    </lineage>
</organism>
<name>A0A0B8NV36_9VIBR</name>
<evidence type="ECO:0000256" key="1">
    <source>
        <dbReference type="ARBA" id="ARBA00009437"/>
    </source>
</evidence>
<evidence type="ECO:0000256" key="2">
    <source>
        <dbReference type="ARBA" id="ARBA00023015"/>
    </source>
</evidence>
<dbReference type="Proteomes" id="UP000031671">
    <property type="component" value="Unassembled WGS sequence"/>
</dbReference>
<sequence length="300" mass="33275">MNLSTKQLAVLKSLLSTSSMTATAKDLGISQSQVSRTIQQVEKEFDLDLFSREKGVVKFKPETEKVISKAILLMEHFEDLYREAATLKREINDQHFVVALPSSFTSNIAPKCLKLLWEEYPDARLQLLTGRYSMIESEIESDSADVGFTRIYDKTQFSYTPIDSGTPFCVLPEGHALSDNKEISVSDLKSQPMILIGKGSATRKDIDAWFAGGGIEPTIKLEVHSVESACSMVANGFGISIANGTILKGLDQKGIVAIPILGLPRYQYGTIQRKGKIVSDEKQQMIDFFIDTLKEQLHST</sequence>
<keyword evidence="3" id="KW-0238">DNA-binding</keyword>
<comment type="similarity">
    <text evidence="1">Belongs to the LysR transcriptional regulatory family.</text>
</comment>
<dbReference type="InterPro" id="IPR005119">
    <property type="entry name" value="LysR_subst-bd"/>
</dbReference>
<dbReference type="PANTHER" id="PTHR30419:SF8">
    <property type="entry name" value="NITROGEN ASSIMILATION TRANSCRIPTIONAL ACTIVATOR-RELATED"/>
    <property type="match status" value="1"/>
</dbReference>
<dbReference type="Pfam" id="PF03466">
    <property type="entry name" value="LysR_substrate"/>
    <property type="match status" value="1"/>
</dbReference>
<dbReference type="GO" id="GO:0005829">
    <property type="term" value="C:cytosol"/>
    <property type="evidence" value="ECO:0007669"/>
    <property type="project" value="TreeGrafter"/>
</dbReference>
<keyword evidence="5" id="KW-0732">Signal</keyword>
<keyword evidence="4" id="KW-0804">Transcription</keyword>
<proteinExistence type="inferred from homology"/>
<evidence type="ECO:0000256" key="5">
    <source>
        <dbReference type="SAM" id="SignalP"/>
    </source>
</evidence>
<dbReference type="PROSITE" id="PS50931">
    <property type="entry name" value="HTH_LYSR"/>
    <property type="match status" value="1"/>
</dbReference>
<dbReference type="InterPro" id="IPR036390">
    <property type="entry name" value="WH_DNA-bd_sf"/>
</dbReference>
<reference evidence="7 8" key="2">
    <citation type="submission" date="2015-01" db="EMBL/GenBank/DDBJ databases">
        <authorList>
            <consortium name="NBRP consortium"/>
            <person name="Sawabe T."/>
            <person name="Meirelles P."/>
            <person name="Feng G."/>
            <person name="Sayaka M."/>
            <person name="Hattori M."/>
            <person name="Ohkuma M."/>
        </authorList>
    </citation>
    <scope>NUCLEOTIDE SEQUENCE [LARGE SCALE GENOMIC DNA]</scope>
    <source>
        <strain evidence="8">JCM 19231</strain>
    </source>
</reference>
<dbReference type="SUPFAM" id="SSF53850">
    <property type="entry name" value="Periplasmic binding protein-like II"/>
    <property type="match status" value="1"/>
</dbReference>